<dbReference type="AlphaFoldDB" id="A0A5N5QXM1"/>
<evidence type="ECO:0000313" key="8">
    <source>
        <dbReference type="Proteomes" id="UP000383932"/>
    </source>
</evidence>
<evidence type="ECO:0000256" key="4">
    <source>
        <dbReference type="ARBA" id="ARBA00022840"/>
    </source>
</evidence>
<feature type="domain" description="Protein kinase" evidence="6">
    <location>
        <begin position="609"/>
        <end position="876"/>
    </location>
</feature>
<proteinExistence type="predicted"/>
<dbReference type="Proteomes" id="UP000383932">
    <property type="component" value="Unassembled WGS sequence"/>
</dbReference>
<dbReference type="CDD" id="cd13999">
    <property type="entry name" value="STKc_MAP3K-like"/>
    <property type="match status" value="1"/>
</dbReference>
<feature type="compositionally biased region" description="Polar residues" evidence="5">
    <location>
        <begin position="490"/>
        <end position="502"/>
    </location>
</feature>
<feature type="region of interest" description="Disordered" evidence="5">
    <location>
        <begin position="468"/>
        <end position="584"/>
    </location>
</feature>
<keyword evidence="4" id="KW-0067">ATP-binding</keyword>
<keyword evidence="2" id="KW-0547">Nucleotide-binding</keyword>
<feature type="compositionally biased region" description="Basic residues" evidence="5">
    <location>
        <begin position="517"/>
        <end position="526"/>
    </location>
</feature>
<feature type="compositionally biased region" description="Acidic residues" evidence="5">
    <location>
        <begin position="358"/>
        <end position="372"/>
    </location>
</feature>
<organism evidence="7 8">
    <name type="scientific">Ceratobasidium theobromae</name>
    <dbReference type="NCBI Taxonomy" id="1582974"/>
    <lineage>
        <taxon>Eukaryota</taxon>
        <taxon>Fungi</taxon>
        <taxon>Dikarya</taxon>
        <taxon>Basidiomycota</taxon>
        <taxon>Agaricomycotina</taxon>
        <taxon>Agaricomycetes</taxon>
        <taxon>Cantharellales</taxon>
        <taxon>Ceratobasidiaceae</taxon>
        <taxon>Ceratobasidium</taxon>
    </lineage>
</organism>
<evidence type="ECO:0000259" key="6">
    <source>
        <dbReference type="PROSITE" id="PS50011"/>
    </source>
</evidence>
<keyword evidence="8" id="KW-1185">Reference proteome</keyword>
<evidence type="ECO:0000256" key="3">
    <source>
        <dbReference type="ARBA" id="ARBA00022777"/>
    </source>
</evidence>
<feature type="compositionally biased region" description="Basic and acidic residues" evidence="5">
    <location>
        <begin position="175"/>
        <end position="184"/>
    </location>
</feature>
<keyword evidence="1" id="KW-0808">Transferase</keyword>
<dbReference type="GO" id="GO:0005524">
    <property type="term" value="F:ATP binding"/>
    <property type="evidence" value="ECO:0007669"/>
    <property type="project" value="UniProtKB-KW"/>
</dbReference>
<evidence type="ECO:0000256" key="2">
    <source>
        <dbReference type="ARBA" id="ARBA00022741"/>
    </source>
</evidence>
<keyword evidence="7" id="KW-0675">Receptor</keyword>
<dbReference type="InterPro" id="IPR011009">
    <property type="entry name" value="Kinase-like_dom_sf"/>
</dbReference>
<feature type="compositionally biased region" description="Basic and acidic residues" evidence="5">
    <location>
        <begin position="43"/>
        <end position="52"/>
    </location>
</feature>
<dbReference type="InterPro" id="IPR051681">
    <property type="entry name" value="Ser/Thr_Kinases-Pseudokinases"/>
</dbReference>
<feature type="compositionally biased region" description="Basic and acidic residues" evidence="5">
    <location>
        <begin position="348"/>
        <end position="357"/>
    </location>
</feature>
<dbReference type="OrthoDB" id="4062651at2759"/>
<feature type="compositionally biased region" description="Acidic residues" evidence="5">
    <location>
        <begin position="382"/>
        <end position="395"/>
    </location>
</feature>
<feature type="compositionally biased region" description="Basic residues" evidence="5">
    <location>
        <begin position="274"/>
        <end position="285"/>
    </location>
</feature>
<dbReference type="PROSITE" id="PS50011">
    <property type="entry name" value="PROTEIN_KINASE_DOM"/>
    <property type="match status" value="1"/>
</dbReference>
<evidence type="ECO:0000256" key="1">
    <source>
        <dbReference type="ARBA" id="ARBA00022679"/>
    </source>
</evidence>
<dbReference type="GO" id="GO:0004674">
    <property type="term" value="F:protein serine/threonine kinase activity"/>
    <property type="evidence" value="ECO:0007669"/>
    <property type="project" value="TreeGrafter"/>
</dbReference>
<dbReference type="PANTHER" id="PTHR44329:SF288">
    <property type="entry name" value="MITOGEN-ACTIVATED PROTEIN KINASE KINASE KINASE 20"/>
    <property type="match status" value="1"/>
</dbReference>
<dbReference type="Pfam" id="PF00069">
    <property type="entry name" value="Pkinase"/>
    <property type="match status" value="1"/>
</dbReference>
<dbReference type="EMBL" id="SSOP01000001">
    <property type="protein sequence ID" value="KAB5596428.1"/>
    <property type="molecule type" value="Genomic_DNA"/>
</dbReference>
<dbReference type="Gene3D" id="1.10.510.10">
    <property type="entry name" value="Transferase(Phosphotransferase) domain 1"/>
    <property type="match status" value="1"/>
</dbReference>
<feature type="compositionally biased region" description="Polar residues" evidence="5">
    <location>
        <begin position="471"/>
        <end position="481"/>
    </location>
</feature>
<protein>
    <submittedName>
        <fullName evidence="7">Serine/threonine-protein kinase/receptor</fullName>
    </submittedName>
</protein>
<reference evidence="7 8" key="1">
    <citation type="journal article" date="2019" name="Fungal Biol. Biotechnol.">
        <title>Draft genome sequence of fastidious pathogen Ceratobasidium theobromae, which causes vascular-streak dieback in Theobroma cacao.</title>
        <authorList>
            <person name="Ali S.S."/>
            <person name="Asman A."/>
            <person name="Shao J."/>
            <person name="Firmansyah A.P."/>
            <person name="Susilo A.W."/>
            <person name="Rosmana A."/>
            <person name="McMahon P."/>
            <person name="Junaid M."/>
            <person name="Guest D."/>
            <person name="Kheng T.Y."/>
            <person name="Meinhardt L.W."/>
            <person name="Bailey B.A."/>
        </authorList>
    </citation>
    <scope>NUCLEOTIDE SEQUENCE [LARGE SCALE GENOMIC DNA]</scope>
    <source>
        <strain evidence="7 8">CT2</strain>
    </source>
</reference>
<accession>A0A5N5QXM1</accession>
<sequence length="876" mass="97010">MVGGSDAHTCSDELMARARTGKVTRNLTLGVLQLHSDNMPPVDRARRVDSDCRKRKRRTGDENMAPPATRTSLKRRKSVMEAVEDTDTMDLDSGASVHEDDEQAQSDEHLIHRAAAWQLRRLRKDALVRLYTLASGPSCTPDPSRELTKPELIDALLGARSASSLPTPSRSPPHTRREIKDLPARPRRTVSHPAPVAASLSCDGGDEADPDAPDSKRVKLAKRRTATALTPARPDPALASSSDLTDPDSPPQHSPRRLRSRTSRDVPASPAPAGRRRRLRSRHQLHTPPSDDGDDEAGATSADDPEPSSPDVADASHIAQPPDEPLDLDVDDETVRVLRNGKVVRQESDLDLRRDEAESSDLTELESDDENDVTMRPTHREDDEEEEEDAQEMDQGDDKADDGASIAPVFLCSLLLDLDIDLSQATDKSLLRLKRDALLRLCESRSLPASGTKPQLVQALLGWRDKAESTDAPSSTMSDLSDLTEPISPVSITHSHSDASSELSEETVILSPESRGRSSKGSKGKSRVPSTKKPNKRRSTPLLERSSRVYVADQPETPRAPRQGSPNGISRGNPPGLPLGVGTGLSKDELEIDLEELGLEDKEIPADKLVKLEKIGSGGFKDVYIGRLRGRAKVAIAEFRGQLSAMDIKELKLLKDFDHPNVVRFLGVSIPENPRDTPVMMVSELCANGDLFDYIRNVPVPPLRKVISLMLDIARGIKYLHEHKPPVIHRDCKSSNVLVTSKVTAKIADFGLAKVKQSTRSMVRSLVGTVNWQAPELWHAHPKYDYKVDVYSCGCVFWEMMQWHLPNKKYPWEGMNEHAIYEAVGAKKLRPSTSGLRKQYCPEIVDLVEKMWAQEAKDRPTIKRVVEELERMVQMY</sequence>
<feature type="region of interest" description="Disordered" evidence="5">
    <location>
        <begin position="38"/>
        <end position="76"/>
    </location>
</feature>
<name>A0A5N5QXM1_9AGAM</name>
<feature type="region of interest" description="Disordered" evidence="5">
    <location>
        <begin position="158"/>
        <end position="331"/>
    </location>
</feature>
<keyword evidence="3 7" id="KW-0418">Kinase</keyword>
<comment type="caution">
    <text evidence="7">The sequence shown here is derived from an EMBL/GenBank/DDBJ whole genome shotgun (WGS) entry which is preliminary data.</text>
</comment>
<evidence type="ECO:0000256" key="5">
    <source>
        <dbReference type="SAM" id="MobiDB-lite"/>
    </source>
</evidence>
<dbReference type="PANTHER" id="PTHR44329">
    <property type="entry name" value="SERINE/THREONINE-PROTEIN KINASE TNNI3K-RELATED"/>
    <property type="match status" value="1"/>
</dbReference>
<gene>
    <name evidence="7" type="ORF">CTheo_65</name>
</gene>
<dbReference type="SUPFAM" id="SSF56112">
    <property type="entry name" value="Protein kinase-like (PK-like)"/>
    <property type="match status" value="1"/>
</dbReference>
<dbReference type="InterPro" id="IPR000719">
    <property type="entry name" value="Prot_kinase_dom"/>
</dbReference>
<feature type="region of interest" description="Disordered" evidence="5">
    <location>
        <begin position="348"/>
        <end position="402"/>
    </location>
</feature>
<evidence type="ECO:0000313" key="7">
    <source>
        <dbReference type="EMBL" id="KAB5596428.1"/>
    </source>
</evidence>
<feature type="compositionally biased region" description="Low complexity" evidence="5">
    <location>
        <begin position="159"/>
        <end position="168"/>
    </location>
</feature>